<keyword evidence="9" id="KW-0496">Mitochondrion</keyword>
<dbReference type="InterPro" id="IPR037730">
    <property type="entry name" value="IMP2"/>
</dbReference>
<evidence type="ECO:0000259" key="12">
    <source>
        <dbReference type="Pfam" id="PF10502"/>
    </source>
</evidence>
<dbReference type="STRING" id="105984.A0A427XHH7"/>
<dbReference type="GO" id="GO:0042720">
    <property type="term" value="C:mitochondrial inner membrane peptidase complex"/>
    <property type="evidence" value="ECO:0007669"/>
    <property type="project" value="InterPro"/>
</dbReference>
<comment type="similarity">
    <text evidence="2">Belongs to the peptidase S26 family. IMP2 subfamily.</text>
</comment>
<gene>
    <name evidence="13" type="ORF">EHS24_002065</name>
</gene>
<dbReference type="InterPro" id="IPR036286">
    <property type="entry name" value="LexA/Signal_pep-like_sf"/>
</dbReference>
<keyword evidence="7" id="KW-0378">Hydrolase</keyword>
<evidence type="ECO:0000313" key="14">
    <source>
        <dbReference type="Proteomes" id="UP000279236"/>
    </source>
</evidence>
<evidence type="ECO:0000256" key="10">
    <source>
        <dbReference type="ARBA" id="ARBA00023136"/>
    </source>
</evidence>
<dbReference type="OrthoDB" id="308440at2759"/>
<evidence type="ECO:0000256" key="6">
    <source>
        <dbReference type="ARBA" id="ARBA00022792"/>
    </source>
</evidence>
<keyword evidence="6" id="KW-0999">Mitochondrion inner membrane</keyword>
<dbReference type="PRINTS" id="PR00727">
    <property type="entry name" value="LEADERPTASE"/>
</dbReference>
<dbReference type="Proteomes" id="UP000279236">
    <property type="component" value="Unassembled WGS sequence"/>
</dbReference>
<name>A0A427XHH7_9TREE</name>
<feature type="active site" evidence="11">
    <location>
        <position position="110"/>
    </location>
</feature>
<dbReference type="GO" id="GO:0006465">
    <property type="term" value="P:signal peptide processing"/>
    <property type="evidence" value="ECO:0007669"/>
    <property type="project" value="InterPro"/>
</dbReference>
<evidence type="ECO:0000256" key="7">
    <source>
        <dbReference type="ARBA" id="ARBA00022801"/>
    </source>
</evidence>
<protein>
    <recommendedName>
        <fullName evidence="3">Mitochondrial inner membrane protease subunit 2</fullName>
    </recommendedName>
</protein>
<dbReference type="RefSeq" id="XP_028473492.1">
    <property type="nucleotide sequence ID" value="XM_028617814.1"/>
</dbReference>
<dbReference type="InterPro" id="IPR000223">
    <property type="entry name" value="Pept_S26A_signal_pept_1"/>
</dbReference>
<dbReference type="Gene3D" id="2.10.109.10">
    <property type="entry name" value="Umud Fragment, subunit A"/>
    <property type="match status" value="1"/>
</dbReference>
<dbReference type="GO" id="GO:0006627">
    <property type="term" value="P:protein processing involved in protein targeting to mitochondrion"/>
    <property type="evidence" value="ECO:0007669"/>
    <property type="project" value="InterPro"/>
</dbReference>
<keyword evidence="4" id="KW-0645">Protease</keyword>
<proteinExistence type="inferred from homology"/>
<dbReference type="GeneID" id="39586608"/>
<evidence type="ECO:0000256" key="3">
    <source>
        <dbReference type="ARBA" id="ARBA00013650"/>
    </source>
</evidence>
<evidence type="ECO:0000256" key="1">
    <source>
        <dbReference type="ARBA" id="ARBA00004434"/>
    </source>
</evidence>
<evidence type="ECO:0000256" key="9">
    <source>
        <dbReference type="ARBA" id="ARBA00023128"/>
    </source>
</evidence>
<comment type="caution">
    <text evidence="13">The sequence shown here is derived from an EMBL/GenBank/DDBJ whole genome shotgun (WGS) entry which is preliminary data.</text>
</comment>
<comment type="subcellular location">
    <subcellularLocation>
        <location evidence="1">Mitochondrion inner membrane</location>
        <topology evidence="1">Single-pass membrane protein</topology>
    </subcellularLocation>
</comment>
<evidence type="ECO:0000313" key="13">
    <source>
        <dbReference type="EMBL" id="RSH78345.1"/>
    </source>
</evidence>
<dbReference type="PANTHER" id="PTHR46041:SF2">
    <property type="entry name" value="MITOCHONDRIAL INNER MEMBRANE PROTEASE SUBUNIT 2"/>
    <property type="match status" value="1"/>
</dbReference>
<dbReference type="Pfam" id="PF10502">
    <property type="entry name" value="Peptidase_S26"/>
    <property type="match status" value="1"/>
</dbReference>
<feature type="domain" description="Peptidase S26" evidence="12">
    <location>
        <begin position="34"/>
        <end position="121"/>
    </location>
</feature>
<sequence>MSAGQRVFPKASRWRNFVGNPTFWRCVKYGGWLPVAVFVTHNVYSVGNIGGPSMMPTFNPDYYSSPLHSDVVLLERWQVKGSLPFLGQRYRRGDVVTLWSPVNPETLVTKRIIALEGDVVTPLPPSAPAPFKIPPGHAWIEGDSFHKTLDSNTYGPVSQHGVMSSEIVAAEDGQRLSFASLPSSVSQYSHTAAASCLSPTLWLLTA</sequence>
<evidence type="ECO:0000256" key="4">
    <source>
        <dbReference type="ARBA" id="ARBA00022670"/>
    </source>
</evidence>
<feature type="active site" evidence="11">
    <location>
        <position position="53"/>
    </location>
</feature>
<evidence type="ECO:0000256" key="8">
    <source>
        <dbReference type="ARBA" id="ARBA00022989"/>
    </source>
</evidence>
<reference evidence="13 14" key="1">
    <citation type="submission" date="2018-11" db="EMBL/GenBank/DDBJ databases">
        <title>Genome sequence of Apiotrichum porosum DSM 27194.</title>
        <authorList>
            <person name="Aliyu H."/>
            <person name="Gorte O."/>
            <person name="Ochsenreither K."/>
        </authorList>
    </citation>
    <scope>NUCLEOTIDE SEQUENCE [LARGE SCALE GENOMIC DNA]</scope>
    <source>
        <strain evidence="13 14">DSM 27194</strain>
    </source>
</reference>
<dbReference type="PANTHER" id="PTHR46041">
    <property type="entry name" value="MITOCHONDRIAL INNER MEMBRANE PROTEASE SUBUNIT 2"/>
    <property type="match status" value="1"/>
</dbReference>
<dbReference type="SUPFAM" id="SSF51306">
    <property type="entry name" value="LexA/Signal peptidase"/>
    <property type="match status" value="1"/>
</dbReference>
<evidence type="ECO:0000256" key="11">
    <source>
        <dbReference type="PIRSR" id="PIRSR600223-1"/>
    </source>
</evidence>
<dbReference type="InterPro" id="IPR019533">
    <property type="entry name" value="Peptidase_S26"/>
</dbReference>
<dbReference type="GO" id="GO:0004252">
    <property type="term" value="F:serine-type endopeptidase activity"/>
    <property type="evidence" value="ECO:0007669"/>
    <property type="project" value="InterPro"/>
</dbReference>
<keyword evidence="8" id="KW-1133">Transmembrane helix</keyword>
<dbReference type="AlphaFoldDB" id="A0A427XHH7"/>
<dbReference type="CDD" id="cd06530">
    <property type="entry name" value="S26_SPase_I"/>
    <property type="match status" value="1"/>
</dbReference>
<keyword evidence="14" id="KW-1185">Reference proteome</keyword>
<organism evidence="13 14">
    <name type="scientific">Apiotrichum porosum</name>
    <dbReference type="NCBI Taxonomy" id="105984"/>
    <lineage>
        <taxon>Eukaryota</taxon>
        <taxon>Fungi</taxon>
        <taxon>Dikarya</taxon>
        <taxon>Basidiomycota</taxon>
        <taxon>Agaricomycotina</taxon>
        <taxon>Tremellomycetes</taxon>
        <taxon>Trichosporonales</taxon>
        <taxon>Trichosporonaceae</taxon>
        <taxon>Apiotrichum</taxon>
    </lineage>
</organism>
<dbReference type="EMBL" id="RSCE01000012">
    <property type="protein sequence ID" value="RSH78345.1"/>
    <property type="molecule type" value="Genomic_DNA"/>
</dbReference>
<evidence type="ECO:0000256" key="2">
    <source>
        <dbReference type="ARBA" id="ARBA00007066"/>
    </source>
</evidence>
<keyword evidence="5" id="KW-0812">Transmembrane</keyword>
<keyword evidence="10" id="KW-0472">Membrane</keyword>
<evidence type="ECO:0000256" key="5">
    <source>
        <dbReference type="ARBA" id="ARBA00022692"/>
    </source>
</evidence>
<accession>A0A427XHH7</accession>